<dbReference type="Pfam" id="PF17772">
    <property type="entry name" value="zf-MYST"/>
    <property type="match status" value="1"/>
</dbReference>
<dbReference type="OrthoDB" id="787137at2759"/>
<feature type="active site" description="Proton donor/acceptor" evidence="5">
    <location>
        <position position="965"/>
    </location>
</feature>
<evidence type="ECO:0000313" key="9">
    <source>
        <dbReference type="EMBL" id="KAI8044525.1"/>
    </source>
</evidence>
<dbReference type="GO" id="GO:0044545">
    <property type="term" value="C:NSL complex"/>
    <property type="evidence" value="ECO:0007669"/>
    <property type="project" value="TreeGrafter"/>
</dbReference>
<keyword evidence="10" id="KW-1185">Reference proteome</keyword>
<protein>
    <recommendedName>
        <fullName evidence="2 6">Histone acetyltransferase</fullName>
        <ecNumber evidence="2 6">2.3.1.48</ecNumber>
    </recommendedName>
</protein>
<dbReference type="Proteomes" id="UP001059596">
    <property type="component" value="Chromosome 3R"/>
</dbReference>
<dbReference type="Gene3D" id="1.10.10.10">
    <property type="entry name" value="Winged helix-like DNA-binding domain superfamily/Winged helix DNA-binding domain"/>
    <property type="match status" value="1"/>
</dbReference>
<dbReference type="Gene3D" id="3.40.630.30">
    <property type="match status" value="1"/>
</dbReference>
<dbReference type="EC" id="2.3.1.48" evidence="2 6"/>
<comment type="similarity">
    <text evidence="1 6">Belongs to the MYST (SAS/MOZ) family.</text>
</comment>
<dbReference type="GO" id="GO:0005634">
    <property type="term" value="C:nucleus"/>
    <property type="evidence" value="ECO:0007669"/>
    <property type="project" value="UniProtKB-SubCell"/>
</dbReference>
<sequence length="1070" mass="120072">MAEQENNPIEQEKNQEDHDENMPESVDDVPSVLAALSLIRIQEKQMDLNDNNTSDSQTAWETIELTETSQISEGAIDDIPTSGDLSAQMKIPGICEENKNDVPIVQKSTPTKLIQKIPETPPIVPNPKEDFLEEISEGAIEHIPNSGDLSTQEKIPDICEENKNDVPIVQKSTPTKLVQKIPETPPIEPNPKEDFLEEISEGAIEHIPNSGDLSTQEKIPDICEENKNDVPIVQKSTLTKLMQKIPETPPIVPNPKEDFLEEISEGAIEHIPNSGDLSTQAKIPDICKEDNDDVPIVQGGTPFKLIQEIPKTPAIVPNPKEDLLEEISEGAIEHIPTSGDLSTQAKIPDICKEDNDDVPIVQGGTPFKLIQEIPKTPAIVPNPKEDIMEEISEGAIEHIPTSGDLSTQEKIPDICEENKNDVPIVQKSTLPKLIQKIPETPPIVPSPKEDFLEEISEGAIEHIPNSGDLSTQAKIPDICKEDNDDVPIVQGGTPFKLIQEIPKTPAIVPNPKEDLLEEISEGAIEHIPTSGDLSTQEKIPDICEENKNDVPIVQKSTLPKLIQKIPETPPIVPNPKEDLMETISEGAIEHIPTSGDLSTQGKIPDILEKDNDDVPNLQKSTPSKLPHEISETPAIVPNPKEDFLEEIPAPISFSLGEKDMIEKKQEEKLIDLPSPEVNKSSNDMSSDPLLENIEINDDVYYILGEDDTVHQGQLLKFRKSSNSDVADEYYVRYMGAGKKPDAWVDIHHISEKEEDFGGHSSAKKMKLTNLQSEQELKIDKKKQQEAENTTKKYIEKVQFGRYEIDTWYSSPYPGKFGKVPILYVCEFCLKYMSMRKSYAYHLYECKQRAPPGCLIYRKDDIFIYEVDGNKNTLYCQFLCLLSKLFLEYKGLFYDPAPFFFYIMCVKDQDGEHIVGYYARDKDSEENFNVACLLVLPPFQRKGYGKLLIALSYVISRREGFIGGPEKPLSFLGQLCYRGFWCYTLLEELSNHALTEKITLKELSESTGFLKEDIIYALQVMKMIKYFEGVNVICTMPSIIEARLKLPQFRKPRLELDPKCLAWKAGTNAKD</sequence>
<accession>A0A9Q0BUL6</accession>
<evidence type="ECO:0000256" key="2">
    <source>
        <dbReference type="ARBA" id="ARBA00013184"/>
    </source>
</evidence>
<feature type="domain" description="MYST-type HAT" evidence="8">
    <location>
        <begin position="789"/>
        <end position="1064"/>
    </location>
</feature>
<dbReference type="PROSITE" id="PS51726">
    <property type="entry name" value="MYST_HAT"/>
    <property type="match status" value="1"/>
</dbReference>
<dbReference type="InterPro" id="IPR040706">
    <property type="entry name" value="Zf-MYST"/>
</dbReference>
<dbReference type="InterPro" id="IPR002717">
    <property type="entry name" value="HAT_MYST-type"/>
</dbReference>
<gene>
    <name evidence="9" type="ORF">M5D96_000694</name>
</gene>
<dbReference type="InterPro" id="IPR050603">
    <property type="entry name" value="MYST_HAT"/>
</dbReference>
<evidence type="ECO:0000259" key="8">
    <source>
        <dbReference type="PROSITE" id="PS51726"/>
    </source>
</evidence>
<proteinExistence type="inferred from homology"/>
<name>A0A9Q0BUL6_9MUSC</name>
<comment type="caution">
    <text evidence="9">The sequence shown here is derived from an EMBL/GenBank/DDBJ whole genome shotgun (WGS) entry which is preliminary data.</text>
</comment>
<dbReference type="GO" id="GO:0006355">
    <property type="term" value="P:regulation of DNA-templated transcription"/>
    <property type="evidence" value="ECO:0007669"/>
    <property type="project" value="InterPro"/>
</dbReference>
<feature type="region of interest" description="Disordered" evidence="7">
    <location>
        <begin position="591"/>
        <end position="631"/>
    </location>
</feature>
<dbReference type="FunFam" id="3.30.60.60:FF:000001">
    <property type="entry name" value="Histone acetyltransferase"/>
    <property type="match status" value="1"/>
</dbReference>
<dbReference type="InterPro" id="IPR016181">
    <property type="entry name" value="Acyl_CoA_acyltransferase"/>
</dbReference>
<keyword evidence="3" id="KW-0808">Transferase</keyword>
<comment type="subcellular location">
    <subcellularLocation>
        <location evidence="6">Nucleus</location>
    </subcellularLocation>
</comment>
<dbReference type="GO" id="GO:0072487">
    <property type="term" value="C:MSL complex"/>
    <property type="evidence" value="ECO:0007669"/>
    <property type="project" value="TreeGrafter"/>
</dbReference>
<dbReference type="SUPFAM" id="SSF55729">
    <property type="entry name" value="Acyl-CoA N-acyltransferases (Nat)"/>
    <property type="match status" value="1"/>
</dbReference>
<feature type="region of interest" description="Disordered" evidence="7">
    <location>
        <begin position="1"/>
        <end position="27"/>
    </location>
</feature>
<dbReference type="Pfam" id="PF11717">
    <property type="entry name" value="Tudor-knot"/>
    <property type="match status" value="1"/>
</dbReference>
<evidence type="ECO:0000256" key="3">
    <source>
        <dbReference type="ARBA" id="ARBA00022679"/>
    </source>
</evidence>
<comment type="catalytic activity">
    <reaction evidence="6">
        <text>L-lysyl-[protein] + acetyl-CoA = N(6)-acetyl-L-lysyl-[protein] + CoA + H(+)</text>
        <dbReference type="Rhea" id="RHEA:45948"/>
        <dbReference type="Rhea" id="RHEA-COMP:9752"/>
        <dbReference type="Rhea" id="RHEA-COMP:10731"/>
        <dbReference type="ChEBI" id="CHEBI:15378"/>
        <dbReference type="ChEBI" id="CHEBI:29969"/>
        <dbReference type="ChEBI" id="CHEBI:57287"/>
        <dbReference type="ChEBI" id="CHEBI:57288"/>
        <dbReference type="ChEBI" id="CHEBI:61930"/>
        <dbReference type="EC" id="2.3.1.48"/>
    </reaction>
</comment>
<dbReference type="GO" id="GO:0046972">
    <property type="term" value="F:histone H4K16 acetyltransferase activity"/>
    <property type="evidence" value="ECO:0007669"/>
    <property type="project" value="TreeGrafter"/>
</dbReference>
<dbReference type="Gene3D" id="3.30.60.60">
    <property type="entry name" value="N-acetyl transferase-like"/>
    <property type="match status" value="1"/>
</dbReference>
<evidence type="ECO:0000256" key="7">
    <source>
        <dbReference type="SAM" id="MobiDB-lite"/>
    </source>
</evidence>
<dbReference type="Pfam" id="PF01853">
    <property type="entry name" value="MOZ_SAS"/>
    <property type="match status" value="1"/>
</dbReference>
<dbReference type="AlphaFoldDB" id="A0A9Q0BUL6"/>
<dbReference type="InterPro" id="IPR016197">
    <property type="entry name" value="Chromo-like_dom_sf"/>
</dbReference>
<evidence type="ECO:0000256" key="6">
    <source>
        <dbReference type="RuleBase" id="RU361211"/>
    </source>
</evidence>
<dbReference type="GO" id="GO:0035267">
    <property type="term" value="C:NuA4 histone acetyltransferase complex"/>
    <property type="evidence" value="ECO:0007669"/>
    <property type="project" value="TreeGrafter"/>
</dbReference>
<keyword evidence="6" id="KW-0539">Nucleus</keyword>
<evidence type="ECO:0000256" key="5">
    <source>
        <dbReference type="PIRSR" id="PIRSR602717-51"/>
    </source>
</evidence>
<evidence type="ECO:0000256" key="4">
    <source>
        <dbReference type="ARBA" id="ARBA00022990"/>
    </source>
</evidence>
<dbReference type="SUPFAM" id="SSF54160">
    <property type="entry name" value="Chromo domain-like"/>
    <property type="match status" value="1"/>
</dbReference>
<evidence type="ECO:0000313" key="10">
    <source>
        <dbReference type="Proteomes" id="UP001059596"/>
    </source>
</evidence>
<dbReference type="PANTHER" id="PTHR10615">
    <property type="entry name" value="HISTONE ACETYLTRANSFERASE"/>
    <property type="match status" value="1"/>
</dbReference>
<dbReference type="CDD" id="cd04301">
    <property type="entry name" value="NAT_SF"/>
    <property type="match status" value="1"/>
</dbReference>
<dbReference type="InterPro" id="IPR036388">
    <property type="entry name" value="WH-like_DNA-bd_sf"/>
</dbReference>
<dbReference type="Gene3D" id="2.30.30.140">
    <property type="match status" value="1"/>
</dbReference>
<organism evidence="9 10">
    <name type="scientific">Drosophila gunungcola</name>
    <name type="common">fruit fly</name>
    <dbReference type="NCBI Taxonomy" id="103775"/>
    <lineage>
        <taxon>Eukaryota</taxon>
        <taxon>Metazoa</taxon>
        <taxon>Ecdysozoa</taxon>
        <taxon>Arthropoda</taxon>
        <taxon>Hexapoda</taxon>
        <taxon>Insecta</taxon>
        <taxon>Pterygota</taxon>
        <taxon>Neoptera</taxon>
        <taxon>Endopterygota</taxon>
        <taxon>Diptera</taxon>
        <taxon>Brachycera</taxon>
        <taxon>Muscomorpha</taxon>
        <taxon>Ephydroidea</taxon>
        <taxon>Drosophilidae</taxon>
        <taxon>Drosophila</taxon>
        <taxon>Sophophora</taxon>
    </lineage>
</organism>
<keyword evidence="4" id="KW-0007">Acetylation</keyword>
<evidence type="ECO:0000256" key="1">
    <source>
        <dbReference type="ARBA" id="ARBA00010107"/>
    </source>
</evidence>
<reference evidence="9" key="1">
    <citation type="journal article" date="2023" name="Genome Biol. Evol.">
        <title>Long-read-based Genome Assembly of Drosophila gunungcola Reveals Fewer Chemosensory Genes in Flower-breeding Species.</title>
        <authorList>
            <person name="Negi A."/>
            <person name="Liao B.Y."/>
            <person name="Yeh S.D."/>
        </authorList>
    </citation>
    <scope>NUCLEOTIDE SEQUENCE</scope>
    <source>
        <strain evidence="9">Sukarami</strain>
    </source>
</reference>
<dbReference type="PANTHER" id="PTHR10615:SF82">
    <property type="entry name" value="HISTONE ACETYLTRANSFERASE KAT8"/>
    <property type="match status" value="1"/>
</dbReference>
<dbReference type="EMBL" id="JAMKOV010000001">
    <property type="protein sequence ID" value="KAI8044525.1"/>
    <property type="molecule type" value="Genomic_DNA"/>
</dbReference>
<dbReference type="InterPro" id="IPR025995">
    <property type="entry name" value="Tudor-knot"/>
</dbReference>